<evidence type="ECO:0000256" key="1">
    <source>
        <dbReference type="ARBA" id="ARBA00004123"/>
    </source>
</evidence>
<comment type="caution">
    <text evidence="8">The sequence shown here is derived from an EMBL/GenBank/DDBJ whole genome shotgun (WGS) entry which is preliminary data.</text>
</comment>
<feature type="compositionally biased region" description="Basic and acidic residues" evidence="6">
    <location>
        <begin position="94"/>
        <end position="115"/>
    </location>
</feature>
<evidence type="ECO:0000256" key="4">
    <source>
        <dbReference type="ARBA" id="ARBA00023163"/>
    </source>
</evidence>
<keyword evidence="5" id="KW-0539">Nucleus</keyword>
<protein>
    <submittedName>
        <fullName evidence="8">Transcription initiation factor tfiid subunit 12</fullName>
    </submittedName>
</protein>
<dbReference type="GO" id="GO:0046982">
    <property type="term" value="F:protein heterodimerization activity"/>
    <property type="evidence" value="ECO:0007669"/>
    <property type="project" value="InterPro"/>
</dbReference>
<evidence type="ECO:0000256" key="5">
    <source>
        <dbReference type="ARBA" id="ARBA00023242"/>
    </source>
</evidence>
<comment type="subcellular location">
    <subcellularLocation>
        <location evidence="1">Nucleus</location>
    </subcellularLocation>
</comment>
<comment type="similarity">
    <text evidence="2">Belongs to the TAF12 family.</text>
</comment>
<dbReference type="EMBL" id="JAPDFW010000055">
    <property type="protein sequence ID" value="KAJ5078061.1"/>
    <property type="molecule type" value="Genomic_DNA"/>
</dbReference>
<feature type="region of interest" description="Disordered" evidence="6">
    <location>
        <begin position="78"/>
        <end position="115"/>
    </location>
</feature>
<dbReference type="GO" id="GO:0000124">
    <property type="term" value="C:SAGA complex"/>
    <property type="evidence" value="ECO:0007669"/>
    <property type="project" value="InterPro"/>
</dbReference>
<feature type="domain" description="Transcription initiation factor TFIID subunit 12" evidence="7">
    <location>
        <begin position="8"/>
        <end position="73"/>
    </location>
</feature>
<keyword evidence="9" id="KW-1185">Reference proteome</keyword>
<name>A0A9Q0LST2_ANAIG</name>
<accession>A0A9Q0LST2</accession>
<evidence type="ECO:0000256" key="6">
    <source>
        <dbReference type="SAM" id="MobiDB-lite"/>
    </source>
</evidence>
<dbReference type="InterPro" id="IPR009072">
    <property type="entry name" value="Histone-fold"/>
</dbReference>
<evidence type="ECO:0000259" key="7">
    <source>
        <dbReference type="Pfam" id="PF03847"/>
    </source>
</evidence>
<keyword evidence="4" id="KW-0804">Transcription</keyword>
<dbReference type="GO" id="GO:0051123">
    <property type="term" value="P:RNA polymerase II preinitiation complex assembly"/>
    <property type="evidence" value="ECO:0007669"/>
    <property type="project" value="TreeGrafter"/>
</dbReference>
<dbReference type="OMA" id="HRRDTTV"/>
<organism evidence="8 9">
    <name type="scientific">Anaeramoeba ignava</name>
    <name type="common">Anaerobic marine amoeba</name>
    <dbReference type="NCBI Taxonomy" id="1746090"/>
    <lineage>
        <taxon>Eukaryota</taxon>
        <taxon>Metamonada</taxon>
        <taxon>Anaeramoebidae</taxon>
        <taxon>Anaeramoeba</taxon>
    </lineage>
</organism>
<dbReference type="PANTHER" id="PTHR12264">
    <property type="entry name" value="TRANSCRIPTION INITIATION FACTOR TFIID SUBUNIT 12"/>
    <property type="match status" value="1"/>
</dbReference>
<dbReference type="Gene3D" id="1.10.20.10">
    <property type="entry name" value="Histone, subunit A"/>
    <property type="match status" value="1"/>
</dbReference>
<reference evidence="8" key="1">
    <citation type="submission" date="2022-10" db="EMBL/GenBank/DDBJ databases">
        <title>Novel sulphate-reducing endosymbionts in the free-living metamonad Anaeramoeba.</title>
        <authorList>
            <person name="Jerlstrom-Hultqvist J."/>
            <person name="Cepicka I."/>
            <person name="Gallot-Lavallee L."/>
            <person name="Salas-Leiva D."/>
            <person name="Curtis B.A."/>
            <person name="Zahonova K."/>
            <person name="Pipaliya S."/>
            <person name="Dacks J."/>
            <person name="Roger A.J."/>
        </authorList>
    </citation>
    <scope>NUCLEOTIDE SEQUENCE</scope>
    <source>
        <strain evidence="8">BMAN</strain>
    </source>
</reference>
<proteinExistence type="inferred from homology"/>
<evidence type="ECO:0000256" key="2">
    <source>
        <dbReference type="ARBA" id="ARBA00007530"/>
    </source>
</evidence>
<evidence type="ECO:0000313" key="9">
    <source>
        <dbReference type="Proteomes" id="UP001149090"/>
    </source>
</evidence>
<dbReference type="InterPro" id="IPR037794">
    <property type="entry name" value="TAF12"/>
</dbReference>
<dbReference type="AlphaFoldDB" id="A0A9Q0LST2"/>
<dbReference type="PANTHER" id="PTHR12264:SF21">
    <property type="entry name" value="TRANSCRIPTION INITIATION FACTOR TFIID SUBUNIT 12"/>
    <property type="match status" value="1"/>
</dbReference>
<dbReference type="GO" id="GO:0005669">
    <property type="term" value="C:transcription factor TFIID complex"/>
    <property type="evidence" value="ECO:0007669"/>
    <property type="project" value="InterPro"/>
</dbReference>
<evidence type="ECO:0000256" key="3">
    <source>
        <dbReference type="ARBA" id="ARBA00023015"/>
    </source>
</evidence>
<keyword evidence="3" id="KW-0805">Transcription regulation</keyword>
<gene>
    <name evidence="8" type="ORF">M0811_05319</name>
</gene>
<dbReference type="GO" id="GO:0003677">
    <property type="term" value="F:DNA binding"/>
    <property type="evidence" value="ECO:0007669"/>
    <property type="project" value="TreeGrafter"/>
</dbReference>
<dbReference type="CDD" id="cd07981">
    <property type="entry name" value="HFD_TAF12"/>
    <property type="match status" value="1"/>
</dbReference>
<dbReference type="OrthoDB" id="2193432at2759"/>
<dbReference type="GO" id="GO:0017025">
    <property type="term" value="F:TBP-class protein binding"/>
    <property type="evidence" value="ECO:0007669"/>
    <property type="project" value="TreeGrafter"/>
</dbReference>
<dbReference type="SUPFAM" id="SSF47113">
    <property type="entry name" value="Histone-fold"/>
    <property type="match status" value="1"/>
</dbReference>
<dbReference type="InterPro" id="IPR003228">
    <property type="entry name" value="TFIID_TAF12_dom"/>
</dbReference>
<feature type="compositionally biased region" description="Polar residues" evidence="6">
    <location>
        <begin position="81"/>
        <end position="92"/>
    </location>
</feature>
<dbReference type="Proteomes" id="UP001149090">
    <property type="component" value="Unassembled WGS sequence"/>
</dbReference>
<dbReference type="Pfam" id="PF03847">
    <property type="entry name" value="TFIID_20kDa"/>
    <property type="match status" value="1"/>
</dbReference>
<sequence>MSEKKLLSKRAIREILARIEPFQSIEPDAQKILEELAEEFVHQIVNSACEFAKHRESKYLNVQDISLSLEELWPLSHIPGIQNQPSQNQQPTEAHFKRQNEVEESKLEQSVHTRK</sequence>
<evidence type="ECO:0000313" key="8">
    <source>
        <dbReference type="EMBL" id="KAJ5078061.1"/>
    </source>
</evidence>